<proteinExistence type="predicted"/>
<protein>
    <recommendedName>
        <fullName evidence="1">DUF4097 domain-containing protein</fullName>
    </recommendedName>
</protein>
<reference evidence="2 3" key="1">
    <citation type="journal article" date="2015" name="Int. J. Syst. Evol. Microbiol.">
        <title>Mariniphaga sediminis sp. nov., isolated from coastal sediment.</title>
        <authorList>
            <person name="Wang F.Q."/>
            <person name="Shen Q.Y."/>
            <person name="Chen G.J."/>
            <person name="Du Z.J."/>
        </authorList>
    </citation>
    <scope>NUCLEOTIDE SEQUENCE [LARGE SCALE GENOMIC DNA]</scope>
    <source>
        <strain evidence="2 3">SY21</strain>
    </source>
</reference>
<comment type="caution">
    <text evidence="2">The sequence shown here is derived from an EMBL/GenBank/DDBJ whole genome shotgun (WGS) entry which is preliminary data.</text>
</comment>
<gene>
    <name evidence="2" type="ORF">D1164_13660</name>
</gene>
<sequence>MKQLKIGVGLLVLGWLVPVSLFAQFTETKEISKRFRVSPETRIEISNKYGKIELKTWEKDSVVVEIRVRVEEKKQSKLEKSMDKIDFEFTNSQHFLIIRTEVGENSSTMEKEFLRFKETLLQAGGGNMEIDYLVKLPKTNTLKVENKFGDIFIGDYQGEVEIDLSNGNLKSHDFSGRTNITLNFADATINEIKNARFNCNYSDLYIKKAKSLRITGKSSSFEILEINELYADSRRDKYRIRLADMVEARGSFSNFRLNELNDRLTLRAEYGDLDIEKTASDFTNIFIESKSTDINLWFHPETDFGFEITHTKSEVNTDREIEIEEKETLDEKEGKVKLSGFFNKKDDSMKKLFINANSGEINIFSK</sequence>
<accession>A0A399D1X0</accession>
<dbReference type="Pfam" id="PF13349">
    <property type="entry name" value="DUF4097"/>
    <property type="match status" value="1"/>
</dbReference>
<feature type="domain" description="DUF4097" evidence="1">
    <location>
        <begin position="42"/>
        <end position="363"/>
    </location>
</feature>
<dbReference type="RefSeq" id="WP_119350554.1">
    <property type="nucleotide sequence ID" value="NZ_QWET01000009.1"/>
</dbReference>
<organism evidence="2 3">
    <name type="scientific">Mariniphaga sediminis</name>
    <dbReference type="NCBI Taxonomy" id="1628158"/>
    <lineage>
        <taxon>Bacteria</taxon>
        <taxon>Pseudomonadati</taxon>
        <taxon>Bacteroidota</taxon>
        <taxon>Bacteroidia</taxon>
        <taxon>Marinilabiliales</taxon>
        <taxon>Prolixibacteraceae</taxon>
        <taxon>Mariniphaga</taxon>
    </lineage>
</organism>
<keyword evidence="3" id="KW-1185">Reference proteome</keyword>
<dbReference type="InterPro" id="IPR025164">
    <property type="entry name" value="Toastrack_DUF4097"/>
</dbReference>
<name>A0A399D1X0_9BACT</name>
<dbReference type="AlphaFoldDB" id="A0A399D1X0"/>
<dbReference type="Proteomes" id="UP000266441">
    <property type="component" value="Unassembled WGS sequence"/>
</dbReference>
<dbReference type="EMBL" id="QWET01000009">
    <property type="protein sequence ID" value="RIH64682.1"/>
    <property type="molecule type" value="Genomic_DNA"/>
</dbReference>
<evidence type="ECO:0000259" key="1">
    <source>
        <dbReference type="Pfam" id="PF13349"/>
    </source>
</evidence>
<evidence type="ECO:0000313" key="2">
    <source>
        <dbReference type="EMBL" id="RIH64682.1"/>
    </source>
</evidence>
<dbReference type="OrthoDB" id="1117657at2"/>
<evidence type="ECO:0000313" key="3">
    <source>
        <dbReference type="Proteomes" id="UP000266441"/>
    </source>
</evidence>